<name>A0A5B7HKY4_PORTR</name>
<protein>
    <submittedName>
        <fullName evidence="3">Uncharacterized protein</fullName>
    </submittedName>
</protein>
<keyword evidence="2" id="KW-1133">Transmembrane helix</keyword>
<organism evidence="3 4">
    <name type="scientific">Portunus trituberculatus</name>
    <name type="common">Swimming crab</name>
    <name type="synonym">Neptunus trituberculatus</name>
    <dbReference type="NCBI Taxonomy" id="210409"/>
    <lineage>
        <taxon>Eukaryota</taxon>
        <taxon>Metazoa</taxon>
        <taxon>Ecdysozoa</taxon>
        <taxon>Arthropoda</taxon>
        <taxon>Crustacea</taxon>
        <taxon>Multicrustacea</taxon>
        <taxon>Malacostraca</taxon>
        <taxon>Eumalacostraca</taxon>
        <taxon>Eucarida</taxon>
        <taxon>Decapoda</taxon>
        <taxon>Pleocyemata</taxon>
        <taxon>Brachyura</taxon>
        <taxon>Eubrachyura</taxon>
        <taxon>Portunoidea</taxon>
        <taxon>Portunidae</taxon>
        <taxon>Portuninae</taxon>
        <taxon>Portunus</taxon>
    </lineage>
</organism>
<sequence>MKWPPKSIFIWAPCAWATHAELTVVAVLTFVVWEDQPESLGWWVPGAVVSAPVVVSLLLLCRPEEEVGKRSVLCVSGHVIYVKIADVEEYNQRIDKKTLGLSQPLHQKPPPHSSQETLPPKKVPTLPIPARPALHCLALPWLALPYPSSLPLPPSSPQVNPDDLGGELRFDLSPQDTLYWI</sequence>
<evidence type="ECO:0000313" key="4">
    <source>
        <dbReference type="Proteomes" id="UP000324222"/>
    </source>
</evidence>
<dbReference type="Proteomes" id="UP000324222">
    <property type="component" value="Unassembled WGS sequence"/>
</dbReference>
<keyword evidence="4" id="KW-1185">Reference proteome</keyword>
<feature type="transmembrane region" description="Helical" evidence="2">
    <location>
        <begin position="42"/>
        <end position="61"/>
    </location>
</feature>
<comment type="caution">
    <text evidence="3">The sequence shown here is derived from an EMBL/GenBank/DDBJ whole genome shotgun (WGS) entry which is preliminary data.</text>
</comment>
<dbReference type="EMBL" id="VSRR010031408">
    <property type="protein sequence ID" value="MPC70596.1"/>
    <property type="molecule type" value="Genomic_DNA"/>
</dbReference>
<feature type="region of interest" description="Disordered" evidence="1">
    <location>
        <begin position="101"/>
        <end position="123"/>
    </location>
</feature>
<keyword evidence="2" id="KW-0812">Transmembrane</keyword>
<proteinExistence type="predicted"/>
<evidence type="ECO:0000313" key="3">
    <source>
        <dbReference type="EMBL" id="MPC70596.1"/>
    </source>
</evidence>
<gene>
    <name evidence="3" type="ORF">E2C01_064850</name>
</gene>
<evidence type="ECO:0000256" key="2">
    <source>
        <dbReference type="SAM" id="Phobius"/>
    </source>
</evidence>
<reference evidence="3 4" key="1">
    <citation type="submission" date="2019-05" db="EMBL/GenBank/DDBJ databases">
        <title>Another draft genome of Portunus trituberculatus and its Hox gene families provides insights of decapod evolution.</title>
        <authorList>
            <person name="Jeong J.-H."/>
            <person name="Song I."/>
            <person name="Kim S."/>
            <person name="Choi T."/>
            <person name="Kim D."/>
            <person name="Ryu S."/>
            <person name="Kim W."/>
        </authorList>
    </citation>
    <scope>NUCLEOTIDE SEQUENCE [LARGE SCALE GENOMIC DNA]</scope>
    <source>
        <tissue evidence="3">Muscle</tissue>
    </source>
</reference>
<evidence type="ECO:0000256" key="1">
    <source>
        <dbReference type="SAM" id="MobiDB-lite"/>
    </source>
</evidence>
<dbReference type="AlphaFoldDB" id="A0A5B7HKY4"/>
<accession>A0A5B7HKY4</accession>
<keyword evidence="2" id="KW-0472">Membrane</keyword>